<dbReference type="AlphaFoldDB" id="A0A0N0XUM3"/>
<sequence length="254" mass="26690">MTALADGAPCWADVMLPDPEAGKRFYGDLLGWTFSEGATGSGGYTQAFRNGRKAAGLMPRQDEASPTAWGLYFATGDIKRTEARIREAGGRILTAPTEAGALGMMLTAVDPAGAVFGAWQAGEHQGFETGPEPGGYIWTVLHTRDAETADAFYAEVFGFQGVPGSPMARPGFLPWRLPGQTREIGCRIAMDATFPPEQPAHFLVCFLVDGMDAAARTATGLGGSVVVRPQPTPGGPFAVFSDNQGATFGVIGLK</sequence>
<comment type="caution">
    <text evidence="2">The sequence shown here is derived from an EMBL/GenBank/DDBJ whole genome shotgun (WGS) entry which is preliminary data.</text>
</comment>
<evidence type="ECO:0000313" key="3">
    <source>
        <dbReference type="Proteomes" id="UP000037982"/>
    </source>
</evidence>
<accession>A0A0N0XUM3</accession>
<dbReference type="Pfam" id="PF00903">
    <property type="entry name" value="Glyoxalase"/>
    <property type="match status" value="1"/>
</dbReference>
<feature type="domain" description="VOC" evidence="1">
    <location>
        <begin position="8"/>
        <end position="121"/>
    </location>
</feature>
<dbReference type="PROSITE" id="PS51819">
    <property type="entry name" value="VOC"/>
    <property type="match status" value="2"/>
</dbReference>
<dbReference type="InterPro" id="IPR004360">
    <property type="entry name" value="Glyas_Fos-R_dOase_dom"/>
</dbReference>
<dbReference type="InterPro" id="IPR029068">
    <property type="entry name" value="Glyas_Bleomycin-R_OHBP_Dase"/>
</dbReference>
<keyword evidence="3" id="KW-1185">Reference proteome</keyword>
<dbReference type="PANTHER" id="PTHR33993">
    <property type="entry name" value="GLYOXALASE-RELATED"/>
    <property type="match status" value="1"/>
</dbReference>
<dbReference type="RefSeq" id="WP_053925149.1">
    <property type="nucleotide sequence ID" value="NZ_LGKG01000141.1"/>
</dbReference>
<dbReference type="EMBL" id="LGKG01000141">
    <property type="protein sequence ID" value="KPC62263.1"/>
    <property type="molecule type" value="Genomic_DNA"/>
</dbReference>
<dbReference type="GO" id="GO:0016787">
    <property type="term" value="F:hydrolase activity"/>
    <property type="evidence" value="ECO:0007669"/>
    <property type="project" value="UniProtKB-KW"/>
</dbReference>
<dbReference type="InterPro" id="IPR037523">
    <property type="entry name" value="VOC_core"/>
</dbReference>
<dbReference type="SUPFAM" id="SSF54593">
    <property type="entry name" value="Glyoxalase/Bleomycin resistance protein/Dihydroxybiphenyl dioxygenase"/>
    <property type="match status" value="2"/>
</dbReference>
<feature type="domain" description="VOC" evidence="1">
    <location>
        <begin position="135"/>
        <end position="253"/>
    </location>
</feature>
<dbReference type="PATRIC" id="fig|66876.3.peg.4630"/>
<name>A0A0N0XUM3_9ACTN</name>
<proteinExistence type="predicted"/>
<evidence type="ECO:0000259" key="1">
    <source>
        <dbReference type="PROSITE" id="PS51819"/>
    </source>
</evidence>
<dbReference type="Pfam" id="PF18029">
    <property type="entry name" value="Glyoxalase_6"/>
    <property type="match status" value="1"/>
</dbReference>
<protein>
    <submittedName>
        <fullName evidence="2">Hydrolase</fullName>
    </submittedName>
</protein>
<evidence type="ECO:0000313" key="2">
    <source>
        <dbReference type="EMBL" id="KPC62263.1"/>
    </source>
</evidence>
<dbReference type="CDD" id="cd07247">
    <property type="entry name" value="SgaA_N_like"/>
    <property type="match status" value="1"/>
</dbReference>
<reference evidence="3" key="1">
    <citation type="submission" date="2015-07" db="EMBL/GenBank/DDBJ databases">
        <authorList>
            <person name="Ju K.-S."/>
            <person name="Doroghazi J.R."/>
            <person name="Metcalf W.W."/>
        </authorList>
    </citation>
    <scope>NUCLEOTIDE SEQUENCE [LARGE SCALE GENOMIC DNA]</scope>
    <source>
        <strain evidence="3">NRRL ISP-5002</strain>
    </source>
</reference>
<gene>
    <name evidence="2" type="ORF">ADL29_21145</name>
</gene>
<dbReference type="Gene3D" id="3.10.180.10">
    <property type="entry name" value="2,3-Dihydroxybiphenyl 1,2-Dioxygenase, domain 1"/>
    <property type="match status" value="2"/>
</dbReference>
<organism evidence="2 3">
    <name type="scientific">Streptomyces chattanoogensis</name>
    <dbReference type="NCBI Taxonomy" id="66876"/>
    <lineage>
        <taxon>Bacteria</taxon>
        <taxon>Bacillati</taxon>
        <taxon>Actinomycetota</taxon>
        <taxon>Actinomycetes</taxon>
        <taxon>Kitasatosporales</taxon>
        <taxon>Streptomycetaceae</taxon>
        <taxon>Streptomyces</taxon>
    </lineage>
</organism>
<keyword evidence="2" id="KW-0378">Hydrolase</keyword>
<dbReference type="Proteomes" id="UP000037982">
    <property type="component" value="Unassembled WGS sequence"/>
</dbReference>
<dbReference type="InterPro" id="IPR052164">
    <property type="entry name" value="Anthracycline_SecMetBiosynth"/>
</dbReference>
<dbReference type="InterPro" id="IPR041581">
    <property type="entry name" value="Glyoxalase_6"/>
</dbReference>
<dbReference type="PANTHER" id="PTHR33993:SF10">
    <property type="entry name" value="CONSERVED PROTEIN"/>
    <property type="match status" value="1"/>
</dbReference>